<evidence type="ECO:0000256" key="2">
    <source>
        <dbReference type="SAM" id="MobiDB-lite"/>
    </source>
</evidence>
<dbReference type="Pfam" id="PF04043">
    <property type="entry name" value="PMEI"/>
    <property type="match status" value="1"/>
</dbReference>
<name>A0A5J5A201_9ASTE</name>
<evidence type="ECO:0000256" key="3">
    <source>
        <dbReference type="SAM" id="SignalP"/>
    </source>
</evidence>
<dbReference type="InterPro" id="IPR006501">
    <property type="entry name" value="Pectinesterase_inhib_dom"/>
</dbReference>
<protein>
    <recommendedName>
        <fullName evidence="4">Pectinesterase inhibitor domain-containing protein</fullName>
    </recommendedName>
</protein>
<evidence type="ECO:0000313" key="5">
    <source>
        <dbReference type="EMBL" id="KAA8523357.1"/>
    </source>
</evidence>
<feature type="signal peptide" evidence="3">
    <location>
        <begin position="1"/>
        <end position="31"/>
    </location>
</feature>
<dbReference type="SUPFAM" id="SSF101148">
    <property type="entry name" value="Plant invertase/pectin methylesterase inhibitor"/>
    <property type="match status" value="1"/>
</dbReference>
<evidence type="ECO:0000256" key="1">
    <source>
        <dbReference type="ARBA" id="ARBA00022729"/>
    </source>
</evidence>
<keyword evidence="6" id="KW-1185">Reference proteome</keyword>
<keyword evidence="1 3" id="KW-0732">Signal</keyword>
<proteinExistence type="predicted"/>
<feature type="compositionally biased region" description="Polar residues" evidence="2">
    <location>
        <begin position="163"/>
        <end position="191"/>
    </location>
</feature>
<organism evidence="5 6">
    <name type="scientific">Nyssa sinensis</name>
    <dbReference type="NCBI Taxonomy" id="561372"/>
    <lineage>
        <taxon>Eukaryota</taxon>
        <taxon>Viridiplantae</taxon>
        <taxon>Streptophyta</taxon>
        <taxon>Embryophyta</taxon>
        <taxon>Tracheophyta</taxon>
        <taxon>Spermatophyta</taxon>
        <taxon>Magnoliopsida</taxon>
        <taxon>eudicotyledons</taxon>
        <taxon>Gunneridae</taxon>
        <taxon>Pentapetalae</taxon>
        <taxon>asterids</taxon>
        <taxon>Cornales</taxon>
        <taxon>Nyssaceae</taxon>
        <taxon>Nyssa</taxon>
    </lineage>
</organism>
<sequence>MASHFSLFSGFPLPLFLLFFSLSSDFQSATAKNPNDLVRSSCVHASYPNICLRTLSSYARPANNPRDLAKAAVEVSLCRARKVYGYLPSLRSGSKREQGALLDCVDQLADSVDELSNTLAELKHLRSGTFRWQMSDAQTWVSAALTNEETCLDGFREVDGKVRTSSGMPSGANNCQEDTRMSSSGLNTAKKTQVPPVPWKFLNGTGLPL</sequence>
<dbReference type="InterPro" id="IPR051955">
    <property type="entry name" value="PME_Inhibitor"/>
</dbReference>
<dbReference type="NCBIfam" id="TIGR01614">
    <property type="entry name" value="PME_inhib"/>
    <property type="match status" value="1"/>
</dbReference>
<dbReference type="Proteomes" id="UP000325577">
    <property type="component" value="Linkage Group LG4"/>
</dbReference>
<dbReference type="GO" id="GO:0004857">
    <property type="term" value="F:enzyme inhibitor activity"/>
    <property type="evidence" value="ECO:0007669"/>
    <property type="project" value="InterPro"/>
</dbReference>
<feature type="domain" description="Pectinesterase inhibitor" evidence="4">
    <location>
        <begin position="33"/>
        <end position="185"/>
    </location>
</feature>
<dbReference type="EMBL" id="CM018047">
    <property type="protein sequence ID" value="KAA8523357.1"/>
    <property type="molecule type" value="Genomic_DNA"/>
</dbReference>
<accession>A0A5J5A201</accession>
<dbReference type="OrthoDB" id="1430376at2759"/>
<dbReference type="PANTHER" id="PTHR31080">
    <property type="entry name" value="PECTINESTERASE INHIBITOR-LIKE"/>
    <property type="match status" value="1"/>
</dbReference>
<dbReference type="InterPro" id="IPR035513">
    <property type="entry name" value="Invertase/methylesterase_inhib"/>
</dbReference>
<evidence type="ECO:0000259" key="4">
    <source>
        <dbReference type="SMART" id="SM00856"/>
    </source>
</evidence>
<gene>
    <name evidence="5" type="ORF">F0562_009780</name>
</gene>
<dbReference type="AlphaFoldDB" id="A0A5J5A201"/>
<feature type="chain" id="PRO_5023805515" description="Pectinesterase inhibitor domain-containing protein" evidence="3">
    <location>
        <begin position="32"/>
        <end position="209"/>
    </location>
</feature>
<dbReference type="PANTHER" id="PTHR31080:SF110">
    <property type="entry name" value="PECTINESTERASE INHIBITOR 3"/>
    <property type="match status" value="1"/>
</dbReference>
<evidence type="ECO:0000313" key="6">
    <source>
        <dbReference type="Proteomes" id="UP000325577"/>
    </source>
</evidence>
<dbReference type="SMART" id="SM00856">
    <property type="entry name" value="PMEI"/>
    <property type="match status" value="1"/>
</dbReference>
<feature type="region of interest" description="Disordered" evidence="2">
    <location>
        <begin position="163"/>
        <end position="192"/>
    </location>
</feature>
<dbReference type="CDD" id="cd15798">
    <property type="entry name" value="PMEI-like_3"/>
    <property type="match status" value="1"/>
</dbReference>
<dbReference type="Gene3D" id="1.20.140.40">
    <property type="entry name" value="Invertase/pectin methylesterase inhibitor family protein"/>
    <property type="match status" value="1"/>
</dbReference>
<reference evidence="5 6" key="1">
    <citation type="submission" date="2019-09" db="EMBL/GenBank/DDBJ databases">
        <title>A chromosome-level genome assembly of the Chinese tupelo Nyssa sinensis.</title>
        <authorList>
            <person name="Yang X."/>
            <person name="Kang M."/>
            <person name="Yang Y."/>
            <person name="Xiong H."/>
            <person name="Wang M."/>
            <person name="Zhang Z."/>
            <person name="Wang Z."/>
            <person name="Wu H."/>
            <person name="Ma T."/>
            <person name="Liu J."/>
            <person name="Xi Z."/>
        </authorList>
    </citation>
    <scope>NUCLEOTIDE SEQUENCE [LARGE SCALE GENOMIC DNA]</scope>
    <source>
        <strain evidence="5">J267</strain>
        <tissue evidence="5">Leaf</tissue>
    </source>
</reference>